<proteinExistence type="predicted"/>
<dbReference type="GeneID" id="28854699"/>
<dbReference type="STRING" id="1380566.A0A179G5L7"/>
<comment type="caution">
    <text evidence="3">The sequence shown here is derived from an EMBL/GenBank/DDBJ whole genome shotgun (WGS) entry which is preliminary data.</text>
</comment>
<name>A0A179G5L7_METCM</name>
<protein>
    <submittedName>
        <fullName evidence="3">Peptidase family m13 domain-containing protein</fullName>
    </submittedName>
</protein>
<evidence type="ECO:0000313" key="3">
    <source>
        <dbReference type="EMBL" id="OAQ73117.1"/>
    </source>
</evidence>
<accession>A0A179G5L7</accession>
<feature type="compositionally biased region" description="Basic and acidic residues" evidence="1">
    <location>
        <begin position="11"/>
        <end position="34"/>
    </location>
</feature>
<dbReference type="InterPro" id="IPR042089">
    <property type="entry name" value="Peptidase_M13_dom_2"/>
</dbReference>
<dbReference type="EMBL" id="LSBJ02000001">
    <property type="protein sequence ID" value="OAQ73117.1"/>
    <property type="molecule type" value="Genomic_DNA"/>
</dbReference>
<keyword evidence="4" id="KW-1185">Reference proteome</keyword>
<evidence type="ECO:0000313" key="4">
    <source>
        <dbReference type="Proteomes" id="UP000078397"/>
    </source>
</evidence>
<reference evidence="3 4" key="1">
    <citation type="journal article" date="2016" name="PLoS Pathog.">
        <title>Biosynthesis of antibiotic leucinostatins in bio-control fungus Purpureocillium lilacinum and their inhibition on phytophthora revealed by genome mining.</title>
        <authorList>
            <person name="Wang G."/>
            <person name="Liu Z."/>
            <person name="Lin R."/>
            <person name="Li E."/>
            <person name="Mao Z."/>
            <person name="Ling J."/>
            <person name="Yang Y."/>
            <person name="Yin W.B."/>
            <person name="Xie B."/>
        </authorList>
    </citation>
    <scope>NUCLEOTIDE SEQUENCE [LARGE SCALE GENOMIC DNA]</scope>
    <source>
        <strain evidence="3">170</strain>
    </source>
</reference>
<dbReference type="InterPro" id="IPR008753">
    <property type="entry name" value="Peptidase_M13_N"/>
</dbReference>
<dbReference type="AlphaFoldDB" id="A0A179G5L7"/>
<dbReference type="Pfam" id="PF05649">
    <property type="entry name" value="Peptidase_M13_N"/>
    <property type="match status" value="1"/>
</dbReference>
<evidence type="ECO:0000256" key="1">
    <source>
        <dbReference type="SAM" id="MobiDB-lite"/>
    </source>
</evidence>
<dbReference type="SUPFAM" id="SSF55486">
    <property type="entry name" value="Metalloproteases ('zincins'), catalytic domain"/>
    <property type="match status" value="1"/>
</dbReference>
<gene>
    <name evidence="3" type="ORF">VFPPC_12928</name>
</gene>
<feature type="domain" description="Peptidase M13 N-terminal" evidence="2">
    <location>
        <begin position="80"/>
        <end position="390"/>
    </location>
</feature>
<feature type="compositionally biased region" description="Low complexity" evidence="1">
    <location>
        <begin position="35"/>
        <end position="50"/>
    </location>
</feature>
<dbReference type="RefSeq" id="XP_018149200.1">
    <property type="nucleotide sequence ID" value="XM_018290705.1"/>
</dbReference>
<organism evidence="3 4">
    <name type="scientific">Pochonia chlamydosporia 170</name>
    <dbReference type="NCBI Taxonomy" id="1380566"/>
    <lineage>
        <taxon>Eukaryota</taxon>
        <taxon>Fungi</taxon>
        <taxon>Dikarya</taxon>
        <taxon>Ascomycota</taxon>
        <taxon>Pezizomycotina</taxon>
        <taxon>Sordariomycetes</taxon>
        <taxon>Hypocreomycetidae</taxon>
        <taxon>Hypocreales</taxon>
        <taxon>Clavicipitaceae</taxon>
        <taxon>Pochonia</taxon>
    </lineage>
</organism>
<feature type="region of interest" description="Disordered" evidence="1">
    <location>
        <begin position="1"/>
        <end position="59"/>
    </location>
</feature>
<dbReference type="GO" id="GO:0006508">
    <property type="term" value="P:proteolysis"/>
    <property type="evidence" value="ECO:0007669"/>
    <property type="project" value="InterPro"/>
</dbReference>
<dbReference type="KEGG" id="pchm:VFPPC_12928"/>
<dbReference type="Gene3D" id="1.10.1380.10">
    <property type="entry name" value="Neutral endopeptidase , domain2"/>
    <property type="match status" value="1"/>
</dbReference>
<sequence>MSVPEEVLAIRPDESKDDAAEKDSKKDDRDDKNHTGSTNSNSTTPISWNNQTKSGPWTTRLPFTNSTYNMTLSPKTATQTHLWSLARDYYKGCMNDNDTEANYGVLLSLLEEVRGPFSWYDRMNLSSRGESQNRGKLRLNTTAPVSSEDTPRVVAAIMNLGRYGIFPIYKFGLGASYSDPTRVRLIMAPHYRTGLEDPSLYKLPGLLTQYERMLEIIIPKLHGAHTPEIQDLFNLPRNIIALEKKLHTILPTAEDWRNLTDHVFVIRADALRAYSWLLRFDEILRARAPQMDEAPEVDVLFPHTLHEFWTVFETASKEMLRTYILWQTFLQTVDLWDMPWAKEWKAFTYTHLEVIKPAPRRDEYCVGRVQRHFSHAIGATLMNDVFPEKDGRDPVFRVGDILARVGHADGCPHNISQTSLTNIYKGAGVSGGKPGPNPLPQEPIGVARLTAHENWTHLHDWFELEKLHWQRQWADLGHSSDEHKCRNLGMSFKVVA</sequence>
<dbReference type="Proteomes" id="UP000078397">
    <property type="component" value="Unassembled WGS sequence"/>
</dbReference>
<evidence type="ECO:0000259" key="2">
    <source>
        <dbReference type="Pfam" id="PF05649"/>
    </source>
</evidence>
<dbReference type="OrthoDB" id="6475849at2759"/>